<dbReference type="Proteomes" id="UP000051677">
    <property type="component" value="Unassembled WGS sequence"/>
</dbReference>
<dbReference type="OrthoDB" id="4762736at2"/>
<dbReference type="AlphaFoldDB" id="A0A0Q2LHA5"/>
<evidence type="ECO:0000313" key="3">
    <source>
        <dbReference type="Proteomes" id="UP000051677"/>
    </source>
</evidence>
<dbReference type="GO" id="GO:0004527">
    <property type="term" value="F:exonuclease activity"/>
    <property type="evidence" value="ECO:0007669"/>
    <property type="project" value="UniProtKB-ARBA"/>
</dbReference>
<dbReference type="Gene3D" id="3.30.420.10">
    <property type="entry name" value="Ribonuclease H-like superfamily/Ribonuclease H"/>
    <property type="match status" value="1"/>
</dbReference>
<name>A0A0Q2LHA5_MYCGO</name>
<dbReference type="SUPFAM" id="SSF53098">
    <property type="entry name" value="Ribonuclease H-like"/>
    <property type="match status" value="1"/>
</dbReference>
<gene>
    <name evidence="2" type="ORF">AO501_25100</name>
</gene>
<dbReference type="InterPro" id="IPR013520">
    <property type="entry name" value="Ribonucl_H"/>
</dbReference>
<dbReference type="InterPro" id="IPR012337">
    <property type="entry name" value="RNaseH-like_sf"/>
</dbReference>
<dbReference type="GO" id="GO:0003676">
    <property type="term" value="F:nucleic acid binding"/>
    <property type="evidence" value="ECO:0007669"/>
    <property type="project" value="InterPro"/>
</dbReference>
<proteinExistence type="predicted"/>
<organism evidence="2 3">
    <name type="scientific">Mycobacterium gordonae</name>
    <dbReference type="NCBI Taxonomy" id="1778"/>
    <lineage>
        <taxon>Bacteria</taxon>
        <taxon>Bacillati</taxon>
        <taxon>Actinomycetota</taxon>
        <taxon>Actinomycetes</taxon>
        <taxon>Mycobacteriales</taxon>
        <taxon>Mycobacteriaceae</taxon>
        <taxon>Mycobacterium</taxon>
    </lineage>
</organism>
<dbReference type="InterPro" id="IPR036397">
    <property type="entry name" value="RNaseH_sf"/>
</dbReference>
<accession>A0A0Q2LHA5</accession>
<dbReference type="SMART" id="SM00479">
    <property type="entry name" value="EXOIII"/>
    <property type="match status" value="1"/>
</dbReference>
<protein>
    <recommendedName>
        <fullName evidence="1">Exonuclease domain-containing protein</fullName>
    </recommendedName>
</protein>
<dbReference type="EMBL" id="LKTM01000372">
    <property type="protein sequence ID" value="KQH75673.1"/>
    <property type="molecule type" value="Genomic_DNA"/>
</dbReference>
<comment type="caution">
    <text evidence="2">The sequence shown here is derived from an EMBL/GenBank/DDBJ whole genome shotgun (WGS) entry which is preliminary data.</text>
</comment>
<sequence length="197" mass="21830">MTRQLVVCDVETTGLTPGLHLPIEVAAVNVTTGEELHFVPKVPKGTFDNAADEALQINRYFERGLFKQRPEMWEATDGDYCNLWMMLSGNTFAGSNPAFDATMVTAGFSAVRDRGERGLTRMPFVREPWHHRLADLAAYAGPALLLAPNELVGLAQICERLGVKNEDEHTALGDARAAAKCFRILTEHYGKRMEPVK</sequence>
<evidence type="ECO:0000313" key="2">
    <source>
        <dbReference type="EMBL" id="KQH75673.1"/>
    </source>
</evidence>
<evidence type="ECO:0000259" key="1">
    <source>
        <dbReference type="SMART" id="SM00479"/>
    </source>
</evidence>
<dbReference type="Pfam" id="PF00929">
    <property type="entry name" value="RNase_T"/>
    <property type="match status" value="1"/>
</dbReference>
<reference evidence="2 3" key="1">
    <citation type="submission" date="2015-10" db="EMBL/GenBank/DDBJ databases">
        <title>Mycobacterium gordonae draft genome assembly.</title>
        <authorList>
            <person name="Ustinova V."/>
            <person name="Smirnova T."/>
            <person name="Blagodatskikh K."/>
            <person name="Varlamov D."/>
            <person name="Larionova E."/>
            <person name="Chernousova L."/>
        </authorList>
    </citation>
    <scope>NUCLEOTIDE SEQUENCE [LARGE SCALE GENOMIC DNA]</scope>
    <source>
        <strain evidence="2 3">CTRI 14-8773</strain>
    </source>
</reference>
<feature type="domain" description="Exonuclease" evidence="1">
    <location>
        <begin position="4"/>
        <end position="191"/>
    </location>
</feature>